<keyword evidence="2" id="KW-1185">Reference proteome</keyword>
<reference evidence="1" key="1">
    <citation type="submission" date="2021-06" db="EMBL/GenBank/DDBJ databases">
        <authorList>
            <person name="Kallberg Y."/>
            <person name="Tangrot J."/>
            <person name="Rosling A."/>
        </authorList>
    </citation>
    <scope>NUCLEOTIDE SEQUENCE</scope>
    <source>
        <strain evidence="1">AU212A</strain>
    </source>
</reference>
<organism evidence="1 2">
    <name type="scientific">Scutellospora calospora</name>
    <dbReference type="NCBI Taxonomy" id="85575"/>
    <lineage>
        <taxon>Eukaryota</taxon>
        <taxon>Fungi</taxon>
        <taxon>Fungi incertae sedis</taxon>
        <taxon>Mucoromycota</taxon>
        <taxon>Glomeromycotina</taxon>
        <taxon>Glomeromycetes</taxon>
        <taxon>Diversisporales</taxon>
        <taxon>Gigasporaceae</taxon>
        <taxon>Scutellospora</taxon>
    </lineage>
</organism>
<dbReference type="Proteomes" id="UP000789860">
    <property type="component" value="Unassembled WGS sequence"/>
</dbReference>
<protein>
    <submittedName>
        <fullName evidence="1">5276_t:CDS:1</fullName>
    </submittedName>
</protein>
<evidence type="ECO:0000313" key="2">
    <source>
        <dbReference type="Proteomes" id="UP000789860"/>
    </source>
</evidence>
<evidence type="ECO:0000313" key="1">
    <source>
        <dbReference type="EMBL" id="CAG8566111.1"/>
    </source>
</evidence>
<accession>A0ACA9M2L6</accession>
<name>A0ACA9M2L6_9GLOM</name>
<dbReference type="EMBL" id="CAJVPM010009662">
    <property type="protein sequence ID" value="CAG8566111.1"/>
    <property type="molecule type" value="Genomic_DNA"/>
</dbReference>
<proteinExistence type="predicted"/>
<gene>
    <name evidence="1" type="ORF">SCALOS_LOCUS5679</name>
</gene>
<sequence length="349" mass="40540">MVLYTKPGNYSDGIITLLEIMSRVSTKVHTLRLKMNIGPDIRALNELANFIKSQRRLRKFDITDLTYTISFSGVISALKNQENSLRELVLNGRYTSEFMVFNSFEKLEVLRIKNHEAEPLLKQLSDVCCKISTLDINIKMVNTDNVIPLLRKSGSQLQRLSIVSSDCIIPLQSKLLRTLTDFCPNIIYFCIYYIELSNQLLKLIEGLRKLQFLSLGCTDTEIEITKSRIISLSKTLPSTLRYLQWDYVERNKILDSYTHSSTSYIQSILKYCEAPLEKLIIYELDKGIIKAIIDFCIRKGTLKYGCYMNGPRILKSGCYLNRPIDYWEELEELEEYIELMTYKYIVVRC</sequence>
<comment type="caution">
    <text evidence="1">The sequence shown here is derived from an EMBL/GenBank/DDBJ whole genome shotgun (WGS) entry which is preliminary data.</text>
</comment>